<dbReference type="InParanoid" id="K1Y7F4"/>
<dbReference type="KEGG" id="mbe:MBM_00172"/>
<feature type="region of interest" description="Disordered" evidence="1">
    <location>
        <begin position="1"/>
        <end position="54"/>
    </location>
</feature>
<organism evidence="2 3">
    <name type="scientific">Marssonina brunnea f. sp. multigermtubi (strain MB_m1)</name>
    <name type="common">Marssonina leaf spot fungus</name>
    <dbReference type="NCBI Taxonomy" id="1072389"/>
    <lineage>
        <taxon>Eukaryota</taxon>
        <taxon>Fungi</taxon>
        <taxon>Dikarya</taxon>
        <taxon>Ascomycota</taxon>
        <taxon>Pezizomycotina</taxon>
        <taxon>Leotiomycetes</taxon>
        <taxon>Helotiales</taxon>
        <taxon>Drepanopezizaceae</taxon>
        <taxon>Drepanopeziza</taxon>
    </lineage>
</organism>
<feature type="region of interest" description="Disordered" evidence="1">
    <location>
        <begin position="276"/>
        <end position="308"/>
    </location>
</feature>
<dbReference type="GeneID" id="18756107"/>
<evidence type="ECO:0000313" key="2">
    <source>
        <dbReference type="EMBL" id="EKD21059.1"/>
    </source>
</evidence>
<feature type="region of interest" description="Disordered" evidence="1">
    <location>
        <begin position="454"/>
        <end position="556"/>
    </location>
</feature>
<evidence type="ECO:0000313" key="3">
    <source>
        <dbReference type="Proteomes" id="UP000006753"/>
    </source>
</evidence>
<proteinExistence type="predicted"/>
<protein>
    <submittedName>
        <fullName evidence="2">Uncharacterized protein</fullName>
    </submittedName>
</protein>
<gene>
    <name evidence="2" type="ORF">MBM_00172</name>
</gene>
<name>K1Y7F4_MARBU</name>
<feature type="compositionally biased region" description="Basic and acidic residues" evidence="1">
    <location>
        <begin position="538"/>
        <end position="554"/>
    </location>
</feature>
<reference evidence="2 3" key="1">
    <citation type="journal article" date="2012" name="BMC Genomics">
        <title>Sequencing the genome of Marssonina brunnea reveals fungus-poplar co-evolution.</title>
        <authorList>
            <person name="Zhu S."/>
            <person name="Cao Y.-Z."/>
            <person name="Jiang C."/>
            <person name="Tan B.-Y."/>
            <person name="Wang Z."/>
            <person name="Feng S."/>
            <person name="Zhang L."/>
            <person name="Su X.-H."/>
            <person name="Brejova B."/>
            <person name="Vinar T."/>
            <person name="Xu M."/>
            <person name="Wang M.-X."/>
            <person name="Zhang S.-G."/>
            <person name="Huang M.-R."/>
            <person name="Wu R."/>
            <person name="Zhou Y."/>
        </authorList>
    </citation>
    <scope>NUCLEOTIDE SEQUENCE [LARGE SCALE GENOMIC DNA]</scope>
    <source>
        <strain evidence="2 3">MB_m1</strain>
    </source>
</reference>
<feature type="compositionally biased region" description="Basic and acidic residues" evidence="1">
    <location>
        <begin position="479"/>
        <end position="494"/>
    </location>
</feature>
<feature type="compositionally biased region" description="Basic and acidic residues" evidence="1">
    <location>
        <begin position="458"/>
        <end position="470"/>
    </location>
</feature>
<dbReference type="HOGENOM" id="CLU_419231_0_0_1"/>
<dbReference type="AlphaFoldDB" id="K1Y7F4"/>
<dbReference type="EMBL" id="JH921428">
    <property type="protein sequence ID" value="EKD21059.1"/>
    <property type="molecule type" value="Genomic_DNA"/>
</dbReference>
<keyword evidence="3" id="KW-1185">Reference proteome</keyword>
<feature type="compositionally biased region" description="Polar residues" evidence="1">
    <location>
        <begin position="500"/>
        <end position="530"/>
    </location>
</feature>
<dbReference type="OrthoDB" id="10312571at2759"/>
<sequence length="654" mass="72845">MAPLNPAAVQWPNFPRKSILPPGRDAESRDPAQSADERDFEDAQSADENGGGAGLEFDDLIGSYSVPYDDLGDNDAYFDVFDSTAMLSHDTLNNGGSLPGGDTNLREGPPFPFVLKNTYHNLDNSNSLSSSNTTLPEGLTLPVILTCPNLPGGIPIFRQFVKPKTYAKRLVKQNEQFNLSADELRTAYVIAVNMAKPYVDLTKLPKRSRLDRLNDADRQAIIDLEIQKVIAQIQTDEILSKDEQIHHVRTMIAESPDNKNIVKWLAREKRLTTPKTILDPEPNVPTVPTLNKEERTRQPCSENFNDPYESRDDALLPAGLSIPSIIISHKKSTELPILRQFVRPETFARWVIRDNQHLTLTTGQIKAIYIHAVNASREYIDLSNLRNRGLEEAEVQAEAELEIQQVVARVHETPLLSKNEQIAQIRAKMATASSVKMLDKLLRQERRLNTPRVSPACKNEKKWSAKEAMAKKSAFSGEPKIRRVRESLVGKETADDPAGSINNFGGVTGSDGSQESAVNMGPTSSINTAKLQEDGNTDPERRRLAEHARGEKQAKKSKFVQDDVDFYGSLGAIADNPLDSDSVAGSDDSQNSRMLPPAGDWYPINYVEADGWLDAYFGPMPAEIRSIKKDRGEFDFLTYTVRYLTAMKKERDGE</sequence>
<evidence type="ECO:0000256" key="1">
    <source>
        <dbReference type="SAM" id="MobiDB-lite"/>
    </source>
</evidence>
<dbReference type="Proteomes" id="UP000006753">
    <property type="component" value="Unassembled WGS sequence"/>
</dbReference>
<accession>K1Y7F4</accession>